<dbReference type="AlphaFoldDB" id="A0A0S4PX51"/>
<dbReference type="PATRIC" id="fig|76936.10.peg.1686"/>
<dbReference type="Proteomes" id="UP000029925">
    <property type="component" value="Unassembled WGS sequence"/>
</dbReference>
<proteinExistence type="predicted"/>
<dbReference type="RefSeq" id="WP_052057433.1">
    <property type="nucleotide sequence ID" value="NZ_CASZJP010000080.1"/>
</dbReference>
<gene>
    <name evidence="1" type="ORF">BN2458_PEG1726</name>
    <name evidence="2" type="ORF">LS75_002890</name>
</gene>
<organism evidence="1 4">
    <name type="scientific">Helicobacter typhlonius</name>
    <dbReference type="NCBI Taxonomy" id="76936"/>
    <lineage>
        <taxon>Bacteria</taxon>
        <taxon>Pseudomonadati</taxon>
        <taxon>Campylobacterota</taxon>
        <taxon>Epsilonproteobacteria</taxon>
        <taxon>Campylobacterales</taxon>
        <taxon>Helicobacteraceae</taxon>
        <taxon>Helicobacter</taxon>
    </lineage>
</organism>
<dbReference type="EMBL" id="JRPF02000002">
    <property type="protein sequence ID" value="TLD79255.1"/>
    <property type="molecule type" value="Genomic_DNA"/>
</dbReference>
<evidence type="ECO:0000313" key="2">
    <source>
        <dbReference type="EMBL" id="TLD79255.1"/>
    </source>
</evidence>
<evidence type="ECO:0000313" key="1">
    <source>
        <dbReference type="EMBL" id="CUU40609.1"/>
    </source>
</evidence>
<protein>
    <submittedName>
        <fullName evidence="1">Cag pathogenicity island protein</fullName>
    </submittedName>
</protein>
<reference evidence="4" key="2">
    <citation type="submission" date="2015-11" db="EMBL/GenBank/DDBJ databases">
        <authorList>
            <person name="Anvar S.Y."/>
        </authorList>
    </citation>
    <scope>NUCLEOTIDE SEQUENCE [LARGE SCALE GENOMIC DNA]</scope>
</reference>
<evidence type="ECO:0000313" key="3">
    <source>
        <dbReference type="Proteomes" id="UP000029925"/>
    </source>
</evidence>
<reference evidence="1" key="3">
    <citation type="submission" date="2015-11" db="EMBL/GenBank/DDBJ databases">
        <authorList>
            <person name="Zhang Y."/>
            <person name="Guo Z."/>
        </authorList>
    </citation>
    <scope>NUCLEOTIDE SEQUENCE</scope>
    <source>
        <strain evidence="1">1</strain>
    </source>
</reference>
<keyword evidence="3" id="KW-1185">Reference proteome</keyword>
<accession>A0A0S4PX51</accession>
<dbReference type="STRING" id="76936.BN2458_PEG1726"/>
<dbReference type="OrthoDB" id="5322333at2"/>
<evidence type="ECO:0000313" key="4">
    <source>
        <dbReference type="Proteomes" id="UP000064525"/>
    </source>
</evidence>
<name>A0A0S4PX51_9HELI</name>
<reference evidence="2 3" key="1">
    <citation type="journal article" date="2014" name="Genome Announc.">
        <title>Draft genome sequences of eight enterohepatic helicobacter species isolated from both laboratory and wild rodents.</title>
        <authorList>
            <person name="Sheh A."/>
            <person name="Shen Z."/>
            <person name="Fox J.G."/>
        </authorList>
    </citation>
    <scope>NUCLEOTIDE SEQUENCE [LARGE SCALE GENOMIC DNA]</scope>
    <source>
        <strain evidence="2 3">MIT 98-6810</strain>
    </source>
</reference>
<dbReference type="Pfam" id="PF13117">
    <property type="entry name" value="Cag12"/>
    <property type="match status" value="1"/>
</dbReference>
<dbReference type="PROSITE" id="PS51257">
    <property type="entry name" value="PROKAR_LIPOPROTEIN"/>
    <property type="match status" value="1"/>
</dbReference>
<dbReference type="EMBL" id="LN907858">
    <property type="protein sequence ID" value="CUU40609.1"/>
    <property type="molecule type" value="Genomic_DNA"/>
</dbReference>
<dbReference type="InterPro" id="IPR025264">
    <property type="entry name" value="Cag12"/>
</dbReference>
<dbReference type="Proteomes" id="UP000064525">
    <property type="component" value="Chromosome I"/>
</dbReference>
<sequence>MRHIGQGAKMKKSLICGAAIVAMVAISGCSKKPVRIEWGATSQSINNALLEERYSFVPKDKKLKESNWAYEVEAQAKGDYLFENNQMVKVFLLAHNADKIIILGEKNLALQYRNYFKANGVTAYVDVQPIDLARGLRDRVKIMFFSSKAMLDDDKEVNPLIINPIEEPNYPINSQSSRESINEY</sequence>
<dbReference type="KEGG" id="hty:BN2458_PEG1726"/>